<dbReference type="NCBIfam" id="TIGR00082">
    <property type="entry name" value="rbfA"/>
    <property type="match status" value="1"/>
</dbReference>
<comment type="function">
    <text evidence="2">One of several proteins that assist in the late maturation steps of the functional core of the 30S ribosomal subunit. Associates with free 30S ribosomal subunits (but not with 30S subunits that are part of 70S ribosomes or polysomes). Required for efficient processing of 16S rRNA. May interact with the 5'-terminal helix region of 16S rRNA.</text>
</comment>
<dbReference type="PANTHER" id="PTHR33515:SF1">
    <property type="entry name" value="RIBOSOME-BINDING FACTOR A, CHLOROPLASTIC-RELATED"/>
    <property type="match status" value="1"/>
</dbReference>
<gene>
    <name evidence="2" type="primary">rbfA</name>
    <name evidence="3" type="ordered locus">midi_00313</name>
</gene>
<dbReference type="InterPro" id="IPR000238">
    <property type="entry name" value="RbfA"/>
</dbReference>
<dbReference type="Proteomes" id="UP000006639">
    <property type="component" value="Chromosome"/>
</dbReference>
<organism evidence="3 4">
    <name type="scientific">Midichloria mitochondrii (strain IricVA)</name>
    <dbReference type="NCBI Taxonomy" id="696127"/>
    <lineage>
        <taxon>Bacteria</taxon>
        <taxon>Pseudomonadati</taxon>
        <taxon>Pseudomonadota</taxon>
        <taxon>Alphaproteobacteria</taxon>
        <taxon>Rickettsiales</taxon>
        <taxon>Candidatus Midichloriaceae</taxon>
        <taxon>Candidatus Midichloria</taxon>
    </lineage>
</organism>
<sequence>MNLLYSKQPTQRQLVIASSIQQVVSKAFVTQEIYHPNLEDTMMVFPFVKITADLKIATIYVDCLNKDKVKGVLEILKSLTVEIRKLIANKLKLKYTPEIRFVEDTITQKQSNLLRLIDNIS</sequence>
<dbReference type="EMBL" id="CP002130">
    <property type="protein sequence ID" value="AEI88623.1"/>
    <property type="molecule type" value="Genomic_DNA"/>
</dbReference>
<dbReference type="GO" id="GO:0005829">
    <property type="term" value="C:cytosol"/>
    <property type="evidence" value="ECO:0007669"/>
    <property type="project" value="TreeGrafter"/>
</dbReference>
<keyword evidence="1 2" id="KW-0690">Ribosome biogenesis</keyword>
<dbReference type="InterPro" id="IPR015946">
    <property type="entry name" value="KH_dom-like_a/b"/>
</dbReference>
<dbReference type="OrthoDB" id="9805051at2"/>
<name>F7XVC4_MIDMI</name>
<dbReference type="GO" id="GO:0030490">
    <property type="term" value="P:maturation of SSU-rRNA"/>
    <property type="evidence" value="ECO:0007669"/>
    <property type="project" value="UniProtKB-UniRule"/>
</dbReference>
<keyword evidence="2" id="KW-0963">Cytoplasm</keyword>
<dbReference type="HAMAP" id="MF_00003">
    <property type="entry name" value="RbfA"/>
    <property type="match status" value="1"/>
</dbReference>
<dbReference type="Gene3D" id="3.30.300.20">
    <property type="match status" value="1"/>
</dbReference>
<dbReference type="GO" id="GO:0043024">
    <property type="term" value="F:ribosomal small subunit binding"/>
    <property type="evidence" value="ECO:0007669"/>
    <property type="project" value="TreeGrafter"/>
</dbReference>
<evidence type="ECO:0000256" key="2">
    <source>
        <dbReference type="HAMAP-Rule" id="MF_00003"/>
    </source>
</evidence>
<proteinExistence type="inferred from homology"/>
<dbReference type="PANTHER" id="PTHR33515">
    <property type="entry name" value="RIBOSOME-BINDING FACTOR A, CHLOROPLASTIC-RELATED"/>
    <property type="match status" value="1"/>
</dbReference>
<dbReference type="InterPro" id="IPR020053">
    <property type="entry name" value="Ribosome-bd_factorA_CS"/>
</dbReference>
<dbReference type="AlphaFoldDB" id="F7XVC4"/>
<dbReference type="RefSeq" id="WP_013950838.1">
    <property type="nucleotide sequence ID" value="NC_015722.1"/>
</dbReference>
<evidence type="ECO:0000256" key="1">
    <source>
        <dbReference type="ARBA" id="ARBA00022517"/>
    </source>
</evidence>
<dbReference type="Pfam" id="PF02033">
    <property type="entry name" value="RBFA"/>
    <property type="match status" value="1"/>
</dbReference>
<evidence type="ECO:0000313" key="4">
    <source>
        <dbReference type="Proteomes" id="UP000006639"/>
    </source>
</evidence>
<accession>F7XVC4</accession>
<reference evidence="3 4" key="1">
    <citation type="journal article" date="2011" name="Mol. Biol. Evol.">
        <title>Phylogenomic evidence for the presence of a flagellum and cbb3 oxidase in the free-living mitochondrial ancestor.</title>
        <authorList>
            <person name="Sassera D."/>
            <person name="Lo N."/>
            <person name="Epis S."/>
            <person name="D'Auria G."/>
            <person name="Montagna M."/>
            <person name="Comandatore F."/>
            <person name="Horner D."/>
            <person name="Pereto J."/>
            <person name="Luciano A.M."/>
            <person name="Franciosi F."/>
            <person name="Ferri E."/>
            <person name="Crotti E."/>
            <person name="Bazzocchi C."/>
            <person name="Daffonchio D."/>
            <person name="Sacchi L."/>
            <person name="Moya A."/>
            <person name="Latorre A."/>
            <person name="Bandi C."/>
        </authorList>
    </citation>
    <scope>NUCLEOTIDE SEQUENCE [LARGE SCALE GENOMIC DNA]</scope>
    <source>
        <strain evidence="3 4">IricVA</strain>
    </source>
</reference>
<dbReference type="PROSITE" id="PS01319">
    <property type="entry name" value="RBFA"/>
    <property type="match status" value="1"/>
</dbReference>
<dbReference type="InterPro" id="IPR023799">
    <property type="entry name" value="RbfA_dom_sf"/>
</dbReference>
<dbReference type="HOGENOM" id="CLU_089475_1_0_5"/>
<dbReference type="STRING" id="696127.midi_00313"/>
<evidence type="ECO:0000313" key="3">
    <source>
        <dbReference type="EMBL" id="AEI88623.1"/>
    </source>
</evidence>
<comment type="subcellular location">
    <subcellularLocation>
        <location evidence="2">Cytoplasm</location>
    </subcellularLocation>
</comment>
<dbReference type="KEGG" id="mmn:midi_00313"/>
<comment type="subunit">
    <text evidence="2">Monomer. Binds 30S ribosomal subunits, but not 50S ribosomal subunits or 70S ribosomes.</text>
</comment>
<keyword evidence="4" id="KW-1185">Reference proteome</keyword>
<protein>
    <recommendedName>
        <fullName evidence="2">Ribosome-binding factor A</fullName>
    </recommendedName>
</protein>
<dbReference type="SUPFAM" id="SSF89919">
    <property type="entry name" value="Ribosome-binding factor A, RbfA"/>
    <property type="match status" value="1"/>
</dbReference>
<comment type="similarity">
    <text evidence="2">Belongs to the RbfA family.</text>
</comment>